<protein>
    <submittedName>
        <fullName evidence="2">Uncharacterized protein</fullName>
    </submittedName>
</protein>
<reference evidence="2" key="1">
    <citation type="submission" date="2023-06" db="EMBL/GenBank/DDBJ databases">
        <title>Comparative genomics of Bacillaceae isolates and their secondary metabolite potential.</title>
        <authorList>
            <person name="Song L."/>
            <person name="Nielsen L.J."/>
            <person name="Mohite O."/>
            <person name="Xu X."/>
            <person name="Weber T."/>
            <person name="Kovacs A.T."/>
        </authorList>
    </citation>
    <scope>NUCLEOTIDE SEQUENCE</scope>
    <source>
        <strain evidence="2">D8_B_37</strain>
    </source>
</reference>
<keyword evidence="1" id="KW-0812">Transmembrane</keyword>
<evidence type="ECO:0000256" key="1">
    <source>
        <dbReference type="SAM" id="Phobius"/>
    </source>
</evidence>
<evidence type="ECO:0000313" key="3">
    <source>
        <dbReference type="Proteomes" id="UP001234602"/>
    </source>
</evidence>
<name>A0AAW7IHU9_9BACI</name>
<keyword evidence="1" id="KW-1133">Transmembrane helix</keyword>
<organism evidence="2 3">
    <name type="scientific">Peribacillus simplex</name>
    <dbReference type="NCBI Taxonomy" id="1478"/>
    <lineage>
        <taxon>Bacteria</taxon>
        <taxon>Bacillati</taxon>
        <taxon>Bacillota</taxon>
        <taxon>Bacilli</taxon>
        <taxon>Bacillales</taxon>
        <taxon>Bacillaceae</taxon>
        <taxon>Peribacillus</taxon>
    </lineage>
</organism>
<accession>A0AAW7IHU9</accession>
<keyword evidence="1" id="KW-0472">Membrane</keyword>
<dbReference type="Proteomes" id="UP001234602">
    <property type="component" value="Unassembled WGS sequence"/>
</dbReference>
<feature type="transmembrane region" description="Helical" evidence="1">
    <location>
        <begin position="6"/>
        <end position="26"/>
    </location>
</feature>
<dbReference type="AlphaFoldDB" id="A0AAW7IHU9"/>
<evidence type="ECO:0000313" key="2">
    <source>
        <dbReference type="EMBL" id="MDM5453959.1"/>
    </source>
</evidence>
<proteinExistence type="predicted"/>
<sequence length="75" mass="8738">MKNKILFTVLIISIGINLFLFGRWFIFEKAYEPSESEQAILRKMVQKTVESKEFKKLAEKENIIAIDANMDKNKG</sequence>
<gene>
    <name evidence="2" type="ORF">QUF89_17610</name>
</gene>
<dbReference type="RefSeq" id="WP_081108786.1">
    <property type="nucleotide sequence ID" value="NZ_CP011008.1"/>
</dbReference>
<comment type="caution">
    <text evidence="2">The sequence shown here is derived from an EMBL/GenBank/DDBJ whole genome shotgun (WGS) entry which is preliminary data.</text>
</comment>
<dbReference type="EMBL" id="JAUCEY010000008">
    <property type="protein sequence ID" value="MDM5453959.1"/>
    <property type="molecule type" value="Genomic_DNA"/>
</dbReference>